<dbReference type="SMART" id="SM00490">
    <property type="entry name" value="HELICc"/>
    <property type="match status" value="1"/>
</dbReference>
<dbReference type="InterPro" id="IPR011545">
    <property type="entry name" value="DEAD/DEAH_box_helicase_dom"/>
</dbReference>
<comment type="similarity">
    <text evidence="5">Belongs to the DEAD box helicase family.</text>
</comment>
<dbReference type="AlphaFoldDB" id="A0A2T0WK97"/>
<proteinExistence type="inferred from homology"/>
<evidence type="ECO:0000256" key="1">
    <source>
        <dbReference type="ARBA" id="ARBA00022741"/>
    </source>
</evidence>
<dbReference type="GO" id="GO:0005524">
    <property type="term" value="F:ATP binding"/>
    <property type="evidence" value="ECO:0007669"/>
    <property type="project" value="UniProtKB-KW"/>
</dbReference>
<keyword evidence="2" id="KW-0378">Hydrolase</keyword>
<dbReference type="PROSITE" id="PS51194">
    <property type="entry name" value="HELICASE_CTER"/>
    <property type="match status" value="1"/>
</dbReference>
<organism evidence="8 9">
    <name type="scientific">Mongoliibacter ruber</name>
    <dbReference type="NCBI Taxonomy" id="1750599"/>
    <lineage>
        <taxon>Bacteria</taxon>
        <taxon>Pseudomonadati</taxon>
        <taxon>Bacteroidota</taxon>
        <taxon>Cytophagia</taxon>
        <taxon>Cytophagales</taxon>
        <taxon>Cyclobacteriaceae</taxon>
        <taxon>Mongoliibacter</taxon>
    </lineage>
</organism>
<dbReference type="InterPro" id="IPR012677">
    <property type="entry name" value="Nucleotide-bd_a/b_plait_sf"/>
</dbReference>
<evidence type="ECO:0000256" key="4">
    <source>
        <dbReference type="ARBA" id="ARBA00022840"/>
    </source>
</evidence>
<reference evidence="8 9" key="1">
    <citation type="submission" date="2018-03" db="EMBL/GenBank/DDBJ databases">
        <title>Genomic Encyclopedia of Archaeal and Bacterial Type Strains, Phase II (KMG-II): from individual species to whole genera.</title>
        <authorList>
            <person name="Goeker M."/>
        </authorList>
    </citation>
    <scope>NUCLEOTIDE SEQUENCE [LARGE SCALE GENOMIC DNA]</scope>
    <source>
        <strain evidence="8 9">DSM 27929</strain>
    </source>
</reference>
<dbReference type="Pfam" id="PF03880">
    <property type="entry name" value="DbpA"/>
    <property type="match status" value="1"/>
</dbReference>
<dbReference type="InterPro" id="IPR050079">
    <property type="entry name" value="DEAD_box_RNA_helicase"/>
</dbReference>
<keyword evidence="9" id="KW-1185">Reference proteome</keyword>
<protein>
    <submittedName>
        <fullName evidence="8">Superfamily II DNA/RNA helicase</fullName>
    </submittedName>
</protein>
<sequence>MFYLYKMTDSKKIEQAVLDQLGFESLNDIQQKTISVFSKKKDLLLLAPTGSGKTLAFLIPLLQLLDSNLNEVQALIIAPTRELALQIEKVFKSLKSQHKVTCCYGGHEMRVERNSLLSTPSLVIGTPGRLIDHLSKGNIDLSHAKLVVLDEFDKSLELGFEDQIRDIFRFLPKSQRHILTSATPMDRLPEFVPQEKIEELNFIGETEKNLLKQKVVYTTVKEKSDTILSLVSGFKGDPCIIFCNHRESVDRLSFFFKDYEFVPSTLHGGMDQAEREINLIKFRMGASNILIATDLASRGLDIPEIKHVVHYQLPKQEDAYIHRNGRTARMNASGVSYLILTQEEYLPRYIEEKPEEITPEANAFLPVIPEYVCLYISAGKGDKISKGDIVGYLTKKGDIKGDAIGQIHIQDKSSYVAIRKDLVDTVLQNVRNEKLKKTNVKIAVAR</sequence>
<dbReference type="Gene3D" id="3.40.50.300">
    <property type="entry name" value="P-loop containing nucleotide triphosphate hydrolases"/>
    <property type="match status" value="2"/>
</dbReference>
<evidence type="ECO:0000256" key="5">
    <source>
        <dbReference type="ARBA" id="ARBA00038437"/>
    </source>
</evidence>
<evidence type="ECO:0000256" key="3">
    <source>
        <dbReference type="ARBA" id="ARBA00022806"/>
    </source>
</evidence>
<evidence type="ECO:0000256" key="2">
    <source>
        <dbReference type="ARBA" id="ARBA00022801"/>
    </source>
</evidence>
<keyword evidence="1" id="KW-0547">Nucleotide-binding</keyword>
<dbReference type="InterPro" id="IPR044742">
    <property type="entry name" value="DEAD/DEAH_RhlB"/>
</dbReference>
<dbReference type="SMART" id="SM00487">
    <property type="entry name" value="DEXDc"/>
    <property type="match status" value="1"/>
</dbReference>
<dbReference type="Proteomes" id="UP000238157">
    <property type="component" value="Unassembled WGS sequence"/>
</dbReference>
<dbReference type="EMBL" id="PVTR01000007">
    <property type="protein sequence ID" value="PRY87128.1"/>
    <property type="molecule type" value="Genomic_DNA"/>
</dbReference>
<dbReference type="Pfam" id="PF00271">
    <property type="entry name" value="Helicase_C"/>
    <property type="match status" value="1"/>
</dbReference>
<evidence type="ECO:0000313" key="9">
    <source>
        <dbReference type="Proteomes" id="UP000238157"/>
    </source>
</evidence>
<dbReference type="Pfam" id="PF00270">
    <property type="entry name" value="DEAD"/>
    <property type="match status" value="1"/>
</dbReference>
<evidence type="ECO:0000259" key="7">
    <source>
        <dbReference type="PROSITE" id="PS51194"/>
    </source>
</evidence>
<dbReference type="InterPro" id="IPR014001">
    <property type="entry name" value="Helicase_ATP-bd"/>
</dbReference>
<dbReference type="GO" id="GO:0005829">
    <property type="term" value="C:cytosol"/>
    <property type="evidence" value="ECO:0007669"/>
    <property type="project" value="TreeGrafter"/>
</dbReference>
<gene>
    <name evidence="8" type="ORF">CLW00_107197</name>
</gene>
<dbReference type="InterPro" id="IPR005580">
    <property type="entry name" value="DbpA/CsdA_RNA-bd_dom"/>
</dbReference>
<dbReference type="GO" id="GO:0003724">
    <property type="term" value="F:RNA helicase activity"/>
    <property type="evidence" value="ECO:0007669"/>
    <property type="project" value="TreeGrafter"/>
</dbReference>
<evidence type="ECO:0000313" key="8">
    <source>
        <dbReference type="EMBL" id="PRY87128.1"/>
    </source>
</evidence>
<keyword evidence="4" id="KW-0067">ATP-binding</keyword>
<dbReference type="GO" id="GO:0016787">
    <property type="term" value="F:hydrolase activity"/>
    <property type="evidence" value="ECO:0007669"/>
    <property type="project" value="UniProtKB-KW"/>
</dbReference>
<evidence type="ECO:0000259" key="6">
    <source>
        <dbReference type="PROSITE" id="PS51192"/>
    </source>
</evidence>
<feature type="domain" description="Helicase C-terminal" evidence="7">
    <location>
        <begin position="226"/>
        <end position="372"/>
    </location>
</feature>
<dbReference type="PANTHER" id="PTHR47959">
    <property type="entry name" value="ATP-DEPENDENT RNA HELICASE RHLE-RELATED"/>
    <property type="match status" value="1"/>
</dbReference>
<dbReference type="SUPFAM" id="SSF52540">
    <property type="entry name" value="P-loop containing nucleoside triphosphate hydrolases"/>
    <property type="match status" value="1"/>
</dbReference>
<accession>A0A2T0WK97</accession>
<dbReference type="CDD" id="cd00268">
    <property type="entry name" value="DEADc"/>
    <property type="match status" value="1"/>
</dbReference>
<comment type="caution">
    <text evidence="8">The sequence shown here is derived from an EMBL/GenBank/DDBJ whole genome shotgun (WGS) entry which is preliminary data.</text>
</comment>
<name>A0A2T0WK97_9BACT</name>
<dbReference type="InterPro" id="IPR027417">
    <property type="entry name" value="P-loop_NTPase"/>
</dbReference>
<feature type="domain" description="Helicase ATP-binding" evidence="6">
    <location>
        <begin position="34"/>
        <end position="202"/>
    </location>
</feature>
<dbReference type="GO" id="GO:0003676">
    <property type="term" value="F:nucleic acid binding"/>
    <property type="evidence" value="ECO:0007669"/>
    <property type="project" value="InterPro"/>
</dbReference>
<keyword evidence="3 8" id="KW-0347">Helicase</keyword>
<dbReference type="CDD" id="cd18787">
    <property type="entry name" value="SF2_C_DEAD"/>
    <property type="match status" value="1"/>
</dbReference>
<dbReference type="InterPro" id="IPR001650">
    <property type="entry name" value="Helicase_C-like"/>
</dbReference>
<dbReference type="Gene3D" id="3.30.70.330">
    <property type="match status" value="1"/>
</dbReference>
<dbReference type="PANTHER" id="PTHR47959:SF1">
    <property type="entry name" value="ATP-DEPENDENT RNA HELICASE DBPA"/>
    <property type="match status" value="1"/>
</dbReference>
<dbReference type="PROSITE" id="PS51192">
    <property type="entry name" value="HELICASE_ATP_BIND_1"/>
    <property type="match status" value="1"/>
</dbReference>